<keyword evidence="8" id="KW-0812">Transmembrane</keyword>
<evidence type="ECO:0000313" key="11">
    <source>
        <dbReference type="RefSeq" id="XP_036365476.1"/>
    </source>
</evidence>
<evidence type="ECO:0000256" key="6">
    <source>
        <dbReference type="ARBA" id="ARBA00022679"/>
    </source>
</evidence>
<proteinExistence type="inferred from homology"/>
<sequence length="853" mass="94238">METPKQENEAFAAILYAEPGALGLIANIMAATVVAVENILNENGSPPALILSGVHLIVIGGFLQLLAGFMSYRRNDHLTGSAFIVFASLWTIQGINHIMMTSLPQTAMQYGVLPGMIGFMAMSVILSMCAATVNYIMPPVLVAIMIALIFEGVGLFFLWGRRVAAAFEIIIALSGIYGVVVMTLKGVSQRYILPGFGNAPYDVLLVRTKAPKSKQNEKKKNTKYAEPMGMGFIGNVVPATVLAFYHLGFFTDFRPAIPMFLSSLFCQLCASYYSFLRQDFFNAILYIIYTVFWTSKGITELLVTMDFAGIETLRTNFYGQWALLIIMLILLVCSMCQTKILYLYNLLFTLMIILSLDHIPIPVYNFTFGVPCCLIAIFSLFMSTSYLINSIAEKTVLYVGAEVCDVEKLRRLFERLTACTRSVGAKVKYYDESLAPDEVVETLCFLGNSISCICISSLEITHGTECLPWLLVTGVALSLYVARCSYTCGSLSKTYMLFVYTFYWICWSIYLINPSLAFVLRPASLAVITLHTLGMFFVMSFHKIWIPFTLFFELNMIAFVIRCFAVNQPWMNFVTALLAGIVSLYGTFAGMTNGTLQGHLVPLGDPILKASQPPARLTKLCPTFTSKRTSAILKAAKILTDGGIVGVPTDTVYALAASCRLPNSIKNIYTVKERPSEKPICICLSNLKQLEEAKPDFCDLLWAFMRLCYPGKISCVVPKGEWLLNLGLGDATEYIGNKESVCIRIPDSSILAYLTQLTGPVALSSANPSGGEDSIHHEMVLESLGHKIDGMICDGESRETAPSTVVNCLNISKGEISFFRIGCAPQDHVENLFEEAKKEVNFKPQIIVEKNLN</sequence>
<feature type="transmembrane region" description="Helical" evidence="8">
    <location>
        <begin position="165"/>
        <end position="184"/>
    </location>
</feature>
<feature type="transmembrane region" description="Helical" evidence="8">
    <location>
        <begin position="12"/>
        <end position="36"/>
    </location>
</feature>
<evidence type="ECO:0000256" key="1">
    <source>
        <dbReference type="ARBA" id="ARBA00004496"/>
    </source>
</evidence>
<dbReference type="GO" id="GO:0000049">
    <property type="term" value="F:tRNA binding"/>
    <property type="evidence" value="ECO:0007669"/>
    <property type="project" value="TreeGrafter"/>
</dbReference>
<dbReference type="Proteomes" id="UP000515154">
    <property type="component" value="Linkage group LG15"/>
</dbReference>
<feature type="transmembrane region" description="Helical" evidence="8">
    <location>
        <begin position="256"/>
        <end position="276"/>
    </location>
</feature>
<dbReference type="SUPFAM" id="SSF55821">
    <property type="entry name" value="YrdC/RibB"/>
    <property type="match status" value="1"/>
</dbReference>
<keyword evidence="10" id="KW-1185">Reference proteome</keyword>
<evidence type="ECO:0000259" key="9">
    <source>
        <dbReference type="PROSITE" id="PS51163"/>
    </source>
</evidence>
<dbReference type="GO" id="GO:0005737">
    <property type="term" value="C:cytoplasm"/>
    <property type="evidence" value="ECO:0007669"/>
    <property type="project" value="UniProtKB-SubCell"/>
</dbReference>
<dbReference type="GO" id="GO:0061710">
    <property type="term" value="F:L-threonylcarbamoyladenylate synthase"/>
    <property type="evidence" value="ECO:0007669"/>
    <property type="project" value="UniProtKB-EC"/>
</dbReference>
<keyword evidence="8" id="KW-1133">Transmembrane helix</keyword>
<dbReference type="GO" id="GO:0006450">
    <property type="term" value="P:regulation of translational fidelity"/>
    <property type="evidence" value="ECO:0007669"/>
    <property type="project" value="TreeGrafter"/>
</dbReference>
<feature type="transmembrane region" description="Helical" evidence="8">
    <location>
        <begin position="317"/>
        <end position="333"/>
    </location>
</feature>
<dbReference type="InterPro" id="IPR017945">
    <property type="entry name" value="DHBP_synth_RibB-like_a/b_dom"/>
</dbReference>
<gene>
    <name evidence="11" type="primary">LOC115219664</name>
</gene>
<evidence type="ECO:0000256" key="4">
    <source>
        <dbReference type="ARBA" id="ARBA00015492"/>
    </source>
</evidence>
<dbReference type="InterPro" id="IPR006070">
    <property type="entry name" value="Sua5-like_dom"/>
</dbReference>
<dbReference type="GO" id="GO:0003725">
    <property type="term" value="F:double-stranded RNA binding"/>
    <property type="evidence" value="ECO:0007669"/>
    <property type="project" value="InterPro"/>
</dbReference>
<dbReference type="PANTHER" id="PTHR17490:SF14">
    <property type="entry name" value="THREONYLCARBAMOYL-AMP SYNTHASE"/>
    <property type="match status" value="1"/>
</dbReference>
<dbReference type="InterPro" id="IPR050156">
    <property type="entry name" value="TC-AMP_synthase_SUA5"/>
</dbReference>
<feature type="transmembrane region" description="Helical" evidence="8">
    <location>
        <begin position="48"/>
        <end position="70"/>
    </location>
</feature>
<comment type="subcellular location">
    <subcellularLocation>
        <location evidence="1">Cytoplasm</location>
    </subcellularLocation>
</comment>
<dbReference type="AlphaFoldDB" id="A0A7E6FCK8"/>
<dbReference type="RefSeq" id="XP_036365476.1">
    <property type="nucleotide sequence ID" value="XM_036509583.1"/>
</dbReference>
<feature type="transmembrane region" description="Helical" evidence="8">
    <location>
        <begin position="140"/>
        <end position="159"/>
    </location>
</feature>
<protein>
    <recommendedName>
        <fullName evidence="4">Threonylcarbamoyl-AMP synthase</fullName>
        <ecNumber evidence="3">2.7.7.87</ecNumber>
    </recommendedName>
</protein>
<dbReference type="Pfam" id="PF01300">
    <property type="entry name" value="Sua5_yciO_yrdC"/>
    <property type="match status" value="1"/>
</dbReference>
<feature type="transmembrane region" description="Helical" evidence="8">
    <location>
        <begin position="82"/>
        <end position="100"/>
    </location>
</feature>
<feature type="domain" description="YrdC-like" evidence="9">
    <location>
        <begin position="629"/>
        <end position="824"/>
    </location>
</feature>
<keyword evidence="6" id="KW-0808">Transferase</keyword>
<dbReference type="PANTHER" id="PTHR17490">
    <property type="entry name" value="SUA5"/>
    <property type="match status" value="1"/>
</dbReference>
<feature type="transmembrane region" description="Helical" evidence="8">
    <location>
        <begin position="544"/>
        <end position="565"/>
    </location>
</feature>
<dbReference type="KEGG" id="osn:115219664"/>
<comment type="similarity">
    <text evidence="2">Belongs to the SUA5 family.</text>
</comment>
<evidence type="ECO:0000313" key="10">
    <source>
        <dbReference type="Proteomes" id="UP000515154"/>
    </source>
</evidence>
<accession>A0A7E6FCK8</accession>
<feature type="transmembrane region" description="Helical" evidence="8">
    <location>
        <begin position="112"/>
        <end position="133"/>
    </location>
</feature>
<dbReference type="Gene3D" id="3.90.870.10">
    <property type="entry name" value="DHBP synthase"/>
    <property type="match status" value="1"/>
</dbReference>
<feature type="transmembrane region" description="Helical" evidence="8">
    <location>
        <begin position="283"/>
        <end position="305"/>
    </location>
</feature>
<evidence type="ECO:0000256" key="2">
    <source>
        <dbReference type="ARBA" id="ARBA00007663"/>
    </source>
</evidence>
<keyword evidence="5" id="KW-0963">Cytoplasm</keyword>
<evidence type="ECO:0000256" key="8">
    <source>
        <dbReference type="SAM" id="Phobius"/>
    </source>
</evidence>
<organism evidence="10 11">
    <name type="scientific">Octopus sinensis</name>
    <name type="common">East Asian common octopus</name>
    <dbReference type="NCBI Taxonomy" id="2607531"/>
    <lineage>
        <taxon>Eukaryota</taxon>
        <taxon>Metazoa</taxon>
        <taxon>Spiralia</taxon>
        <taxon>Lophotrochozoa</taxon>
        <taxon>Mollusca</taxon>
        <taxon>Cephalopoda</taxon>
        <taxon>Coleoidea</taxon>
        <taxon>Octopodiformes</taxon>
        <taxon>Octopoda</taxon>
        <taxon>Incirrata</taxon>
        <taxon>Octopodidae</taxon>
        <taxon>Octopus</taxon>
    </lineage>
</organism>
<evidence type="ECO:0000256" key="5">
    <source>
        <dbReference type="ARBA" id="ARBA00022490"/>
    </source>
</evidence>
<name>A0A7E6FCK8_9MOLL</name>
<dbReference type="EC" id="2.7.7.87" evidence="3"/>
<feature type="transmembrane region" description="Helical" evidence="8">
    <location>
        <begin position="228"/>
        <end position="250"/>
    </location>
</feature>
<keyword evidence="8" id="KW-0472">Membrane</keyword>
<feature type="transmembrane region" description="Helical" evidence="8">
    <location>
        <begin position="340"/>
        <end position="356"/>
    </location>
</feature>
<reference evidence="11" key="1">
    <citation type="submission" date="2025-08" db="UniProtKB">
        <authorList>
            <consortium name="RefSeq"/>
        </authorList>
    </citation>
    <scope>IDENTIFICATION</scope>
</reference>
<comment type="catalytic activity">
    <reaction evidence="7">
        <text>L-threonine + hydrogencarbonate + ATP = L-threonylcarbamoyladenylate + diphosphate + H2O</text>
        <dbReference type="Rhea" id="RHEA:36407"/>
        <dbReference type="ChEBI" id="CHEBI:15377"/>
        <dbReference type="ChEBI" id="CHEBI:17544"/>
        <dbReference type="ChEBI" id="CHEBI:30616"/>
        <dbReference type="ChEBI" id="CHEBI:33019"/>
        <dbReference type="ChEBI" id="CHEBI:57926"/>
        <dbReference type="ChEBI" id="CHEBI:73682"/>
        <dbReference type="EC" id="2.7.7.87"/>
    </reaction>
</comment>
<feature type="transmembrane region" description="Helical" evidence="8">
    <location>
        <begin position="368"/>
        <end position="388"/>
    </location>
</feature>
<feature type="transmembrane region" description="Helical" evidence="8">
    <location>
        <begin position="572"/>
        <end position="591"/>
    </location>
</feature>
<evidence type="ECO:0000256" key="7">
    <source>
        <dbReference type="ARBA" id="ARBA00048366"/>
    </source>
</evidence>
<feature type="transmembrane region" description="Helical" evidence="8">
    <location>
        <begin position="494"/>
        <end position="512"/>
    </location>
</feature>
<evidence type="ECO:0000256" key="3">
    <source>
        <dbReference type="ARBA" id="ARBA00012584"/>
    </source>
</evidence>
<dbReference type="PROSITE" id="PS51163">
    <property type="entry name" value="YRDC"/>
    <property type="match status" value="1"/>
</dbReference>